<dbReference type="GO" id="GO:0016747">
    <property type="term" value="F:acyltransferase activity, transferring groups other than amino-acyl groups"/>
    <property type="evidence" value="ECO:0007669"/>
    <property type="project" value="InterPro"/>
</dbReference>
<dbReference type="InterPro" id="IPR000182">
    <property type="entry name" value="GNAT_dom"/>
</dbReference>
<accession>A0A1N7IK73</accession>
<dbReference type="PROSITE" id="PS51186">
    <property type="entry name" value="GNAT"/>
    <property type="match status" value="1"/>
</dbReference>
<dbReference type="Proteomes" id="UP000185678">
    <property type="component" value="Unassembled WGS sequence"/>
</dbReference>
<dbReference type="AlphaFoldDB" id="A0A1N7IK73"/>
<dbReference type="EMBL" id="FTOA01000001">
    <property type="protein sequence ID" value="SIS37467.1"/>
    <property type="molecule type" value="Genomic_DNA"/>
</dbReference>
<evidence type="ECO:0000259" key="1">
    <source>
        <dbReference type="PROSITE" id="PS51186"/>
    </source>
</evidence>
<name>A0A1N7IK73_9PROT</name>
<reference evidence="2 3" key="1">
    <citation type="submission" date="2017-01" db="EMBL/GenBank/DDBJ databases">
        <authorList>
            <person name="Mah S.A."/>
            <person name="Swanson W.J."/>
            <person name="Moy G.W."/>
            <person name="Vacquier V.D."/>
        </authorList>
    </citation>
    <scope>NUCLEOTIDE SEQUENCE [LARGE SCALE GENOMIC DNA]</scope>
    <source>
        <strain evidence="2 3">DSM 11589</strain>
    </source>
</reference>
<gene>
    <name evidence="2" type="ORF">SAMN05421779_101254</name>
</gene>
<dbReference type="RefSeq" id="WP_076398209.1">
    <property type="nucleotide sequence ID" value="NZ_FTOA01000001.1"/>
</dbReference>
<dbReference type="InterPro" id="IPR016181">
    <property type="entry name" value="Acyl_CoA_acyltransferase"/>
</dbReference>
<evidence type="ECO:0000313" key="2">
    <source>
        <dbReference type="EMBL" id="SIS37467.1"/>
    </source>
</evidence>
<evidence type="ECO:0000313" key="3">
    <source>
        <dbReference type="Proteomes" id="UP000185678"/>
    </source>
</evidence>
<dbReference type="STRING" id="80876.SAMN05421779_101254"/>
<dbReference type="Gene3D" id="3.40.630.30">
    <property type="match status" value="1"/>
</dbReference>
<feature type="domain" description="N-acetyltransferase" evidence="1">
    <location>
        <begin position="1"/>
        <end position="148"/>
    </location>
</feature>
<dbReference type="CDD" id="cd04301">
    <property type="entry name" value="NAT_SF"/>
    <property type="match status" value="1"/>
</dbReference>
<protein>
    <submittedName>
        <fullName evidence="2">Predicted N-acetyltransferase YhbS</fullName>
    </submittedName>
</protein>
<keyword evidence="3" id="KW-1185">Reference proteome</keyword>
<dbReference type="OrthoDB" id="9815099at2"/>
<organism evidence="2 3">
    <name type="scientific">Insolitispirillum peregrinum</name>
    <dbReference type="NCBI Taxonomy" id="80876"/>
    <lineage>
        <taxon>Bacteria</taxon>
        <taxon>Pseudomonadati</taxon>
        <taxon>Pseudomonadota</taxon>
        <taxon>Alphaproteobacteria</taxon>
        <taxon>Rhodospirillales</taxon>
        <taxon>Novispirillaceae</taxon>
        <taxon>Insolitispirillum</taxon>
    </lineage>
</organism>
<sequence>MHVVNEAPHHADLIEDLLEVAFGPDRHQKTVYRLREGVAAIPGLSLVAETEDGEFRGTLRFWPVHIRTATGKMEKILLLGPIAVESGLRNTGVGTLLMTEGLARAKAMGWDAVLLVGDEPYYSRFGFKRSLAEGLQLPGPVDVNRFLGLELKDGVLNSVSGMVEPAVPAYGASV</sequence>
<keyword evidence="2" id="KW-0808">Transferase</keyword>
<dbReference type="Pfam" id="PF13527">
    <property type="entry name" value="Acetyltransf_9"/>
    <property type="match status" value="1"/>
</dbReference>
<dbReference type="SUPFAM" id="SSF55729">
    <property type="entry name" value="Acyl-CoA N-acyltransferases (Nat)"/>
    <property type="match status" value="1"/>
</dbReference>
<proteinExistence type="predicted"/>